<dbReference type="NCBIfam" id="TIGR04183">
    <property type="entry name" value="Por_Secre_tail"/>
    <property type="match status" value="1"/>
</dbReference>
<evidence type="ECO:0000313" key="2">
    <source>
        <dbReference type="EMBL" id="UXP32223.1"/>
    </source>
</evidence>
<evidence type="ECO:0000313" key="3">
    <source>
        <dbReference type="Proteomes" id="UP001065174"/>
    </source>
</evidence>
<keyword evidence="3" id="KW-1185">Reference proteome</keyword>
<dbReference type="RefSeq" id="WP_262309659.1">
    <property type="nucleotide sequence ID" value="NZ_CP106679.1"/>
</dbReference>
<feature type="domain" description="Secretion system C-terminal sorting" evidence="1">
    <location>
        <begin position="144"/>
        <end position="210"/>
    </location>
</feature>
<dbReference type="Proteomes" id="UP001065174">
    <property type="component" value="Chromosome"/>
</dbReference>
<protein>
    <submittedName>
        <fullName evidence="2">T9SS type A sorting domain-containing protein</fullName>
    </submittedName>
</protein>
<organism evidence="2 3">
    <name type="scientific">Reichenbachiella agarivorans</name>
    <dbReference type="NCBI Taxonomy" id="2979464"/>
    <lineage>
        <taxon>Bacteria</taxon>
        <taxon>Pseudomonadati</taxon>
        <taxon>Bacteroidota</taxon>
        <taxon>Cytophagia</taxon>
        <taxon>Cytophagales</taxon>
        <taxon>Reichenbachiellaceae</taxon>
        <taxon>Reichenbachiella</taxon>
    </lineage>
</organism>
<reference evidence="2" key="1">
    <citation type="submission" date="2022-09" db="EMBL/GenBank/DDBJ databases">
        <title>Comparative genomics and taxonomic characterization of three novel marine species of genus Reichenbachiella exhibiting antioxidant and polysaccharide degradation activities.</title>
        <authorList>
            <person name="Muhammad N."/>
            <person name="Lee Y.-J."/>
            <person name="Ko J."/>
            <person name="Kim S.-G."/>
        </authorList>
    </citation>
    <scope>NUCLEOTIDE SEQUENCE</scope>
    <source>
        <strain evidence="2">BKB1-1</strain>
    </source>
</reference>
<accession>A0ABY6CNX5</accession>
<dbReference type="EMBL" id="CP106679">
    <property type="protein sequence ID" value="UXP32223.1"/>
    <property type="molecule type" value="Genomic_DNA"/>
</dbReference>
<proteinExistence type="predicted"/>
<gene>
    <name evidence="2" type="ORF">N6H18_17935</name>
</gene>
<evidence type="ECO:0000259" key="1">
    <source>
        <dbReference type="Pfam" id="PF18962"/>
    </source>
</evidence>
<dbReference type="Pfam" id="PF18962">
    <property type="entry name" value="Por_Secre_tail"/>
    <property type="match status" value="1"/>
</dbReference>
<sequence>MLRLLLVLVFVTQIASFEAHSHKVIVLNRNLKIDNFVWEQLAGRIDQTNLAFEITDHVHGLQLHWNEIPGVKEYVIEVKSASEKEFVSLELITSSVYQNKQLYYPLSTHNLNRSYRLKLIAEDGSFSHSPSVFVVGDHGKDFLVYPNPTKGNIHISSEEILSYQLQDIRGGTLVSGNPGSNLEAELILSAELHKAQAGIYFLKVTTVFGQKTVQIKKK</sequence>
<name>A0ABY6CNX5_9BACT</name>
<dbReference type="InterPro" id="IPR026444">
    <property type="entry name" value="Secre_tail"/>
</dbReference>